<protein>
    <submittedName>
        <fullName evidence="1">Uncharacterized protein</fullName>
    </submittedName>
</protein>
<dbReference type="EMBL" id="QTSX02003623">
    <property type="protein sequence ID" value="KAJ9069567.1"/>
    <property type="molecule type" value="Genomic_DNA"/>
</dbReference>
<dbReference type="Proteomes" id="UP001165960">
    <property type="component" value="Unassembled WGS sequence"/>
</dbReference>
<accession>A0ACC2T4U3</accession>
<name>A0ACC2T4U3_9FUNG</name>
<proteinExistence type="predicted"/>
<reference evidence="1" key="1">
    <citation type="submission" date="2022-04" db="EMBL/GenBank/DDBJ databases">
        <title>Genome of the entomopathogenic fungus Entomophthora muscae.</title>
        <authorList>
            <person name="Elya C."/>
            <person name="Lovett B.R."/>
            <person name="Lee E."/>
            <person name="Macias A.M."/>
            <person name="Hajek A.E."/>
            <person name="De Bivort B.L."/>
            <person name="Kasson M.T."/>
            <person name="De Fine Licht H.H."/>
            <person name="Stajich J.E."/>
        </authorList>
    </citation>
    <scope>NUCLEOTIDE SEQUENCE</scope>
    <source>
        <strain evidence="1">Berkeley</strain>
    </source>
</reference>
<gene>
    <name evidence="1" type="ORF">DSO57_1017370</name>
</gene>
<evidence type="ECO:0000313" key="2">
    <source>
        <dbReference type="Proteomes" id="UP001165960"/>
    </source>
</evidence>
<organism evidence="1 2">
    <name type="scientific">Entomophthora muscae</name>
    <dbReference type="NCBI Taxonomy" id="34485"/>
    <lineage>
        <taxon>Eukaryota</taxon>
        <taxon>Fungi</taxon>
        <taxon>Fungi incertae sedis</taxon>
        <taxon>Zoopagomycota</taxon>
        <taxon>Entomophthoromycotina</taxon>
        <taxon>Entomophthoromycetes</taxon>
        <taxon>Entomophthorales</taxon>
        <taxon>Entomophthoraceae</taxon>
        <taxon>Entomophthora</taxon>
    </lineage>
</organism>
<comment type="caution">
    <text evidence="1">The sequence shown here is derived from an EMBL/GenBank/DDBJ whole genome shotgun (WGS) entry which is preliminary data.</text>
</comment>
<sequence>MQAQYKLLASQHPPLVNDDSSKPVPGYDLGQTLRTGDQEPHKSPARGSFTRSVGGVLGNTDREMLKYDQMASFNGKKGEAENFLREFKNRSKLMLWSEKLK</sequence>
<evidence type="ECO:0000313" key="1">
    <source>
        <dbReference type="EMBL" id="KAJ9069567.1"/>
    </source>
</evidence>
<keyword evidence="2" id="KW-1185">Reference proteome</keyword>